<gene>
    <name evidence="1" type="ORF">PYCCODRAFT_1007044</name>
</gene>
<name>A0A1Y2ID87_TRAC3</name>
<dbReference type="Proteomes" id="UP000193067">
    <property type="component" value="Unassembled WGS sequence"/>
</dbReference>
<sequence length="127" mass="14407">MRMRCSQGRWACFTQDRSYSLWPTALTPAWLLWLSSDAGDDGYSADLRRVGWYLGGYFLLLARLGKDLGGRSLQDVNEIMERVSGDYCGTRETRRSFCVLSAGLMSKERSKTSVTSHVIGRDRRLCP</sequence>
<dbReference type="AlphaFoldDB" id="A0A1Y2ID87"/>
<organism evidence="1 2">
    <name type="scientific">Trametes coccinea (strain BRFM310)</name>
    <name type="common">Pycnoporus coccineus</name>
    <dbReference type="NCBI Taxonomy" id="1353009"/>
    <lineage>
        <taxon>Eukaryota</taxon>
        <taxon>Fungi</taxon>
        <taxon>Dikarya</taxon>
        <taxon>Basidiomycota</taxon>
        <taxon>Agaricomycotina</taxon>
        <taxon>Agaricomycetes</taxon>
        <taxon>Polyporales</taxon>
        <taxon>Polyporaceae</taxon>
        <taxon>Trametes</taxon>
    </lineage>
</organism>
<dbReference type="EMBL" id="KZ084139">
    <property type="protein sequence ID" value="OSC98350.1"/>
    <property type="molecule type" value="Genomic_DNA"/>
</dbReference>
<evidence type="ECO:0000313" key="1">
    <source>
        <dbReference type="EMBL" id="OSC98350.1"/>
    </source>
</evidence>
<reference evidence="1 2" key="1">
    <citation type="journal article" date="2015" name="Biotechnol. Biofuels">
        <title>Enhanced degradation of softwood versus hardwood by the white-rot fungus Pycnoporus coccineus.</title>
        <authorList>
            <person name="Couturier M."/>
            <person name="Navarro D."/>
            <person name="Chevret D."/>
            <person name="Henrissat B."/>
            <person name="Piumi F."/>
            <person name="Ruiz-Duenas F.J."/>
            <person name="Martinez A.T."/>
            <person name="Grigoriev I.V."/>
            <person name="Riley R."/>
            <person name="Lipzen A."/>
            <person name="Berrin J.G."/>
            <person name="Master E.R."/>
            <person name="Rosso M.N."/>
        </authorList>
    </citation>
    <scope>NUCLEOTIDE SEQUENCE [LARGE SCALE GENOMIC DNA]</scope>
    <source>
        <strain evidence="1 2">BRFM310</strain>
    </source>
</reference>
<protein>
    <submittedName>
        <fullName evidence="1">Uncharacterized protein</fullName>
    </submittedName>
</protein>
<proteinExistence type="predicted"/>
<accession>A0A1Y2ID87</accession>
<keyword evidence="2" id="KW-1185">Reference proteome</keyword>
<evidence type="ECO:0000313" key="2">
    <source>
        <dbReference type="Proteomes" id="UP000193067"/>
    </source>
</evidence>